<gene>
    <name evidence="1" type="ORF">RHMOL_Rhmol12G0239400</name>
</gene>
<name>A0ACC0LM16_RHOML</name>
<protein>
    <submittedName>
        <fullName evidence="1">Uncharacterized protein</fullName>
    </submittedName>
</protein>
<evidence type="ECO:0000313" key="1">
    <source>
        <dbReference type="EMBL" id="KAI8529627.1"/>
    </source>
</evidence>
<dbReference type="EMBL" id="CM046399">
    <property type="protein sequence ID" value="KAI8529627.1"/>
    <property type="molecule type" value="Genomic_DNA"/>
</dbReference>
<organism evidence="1 2">
    <name type="scientific">Rhododendron molle</name>
    <name type="common">Chinese azalea</name>
    <name type="synonym">Azalea mollis</name>
    <dbReference type="NCBI Taxonomy" id="49168"/>
    <lineage>
        <taxon>Eukaryota</taxon>
        <taxon>Viridiplantae</taxon>
        <taxon>Streptophyta</taxon>
        <taxon>Embryophyta</taxon>
        <taxon>Tracheophyta</taxon>
        <taxon>Spermatophyta</taxon>
        <taxon>Magnoliopsida</taxon>
        <taxon>eudicotyledons</taxon>
        <taxon>Gunneridae</taxon>
        <taxon>Pentapetalae</taxon>
        <taxon>asterids</taxon>
        <taxon>Ericales</taxon>
        <taxon>Ericaceae</taxon>
        <taxon>Ericoideae</taxon>
        <taxon>Rhodoreae</taxon>
        <taxon>Rhododendron</taxon>
    </lineage>
</organism>
<evidence type="ECO:0000313" key="2">
    <source>
        <dbReference type="Proteomes" id="UP001062846"/>
    </source>
</evidence>
<dbReference type="Proteomes" id="UP001062846">
    <property type="component" value="Chromosome 12"/>
</dbReference>
<comment type="caution">
    <text evidence="1">The sequence shown here is derived from an EMBL/GenBank/DDBJ whole genome shotgun (WGS) entry which is preliminary data.</text>
</comment>
<sequence length="228" mass="26003">MFSPTLRAQRNTDCNRTSRIWVLYEEEVQNMEMDQNLVFNVANTDSHSSDEIYHTPEEDPTPPSTQSVGEPTPPPAQGSSSWWQTAISMFSPHPPLSHTSTHHNSSAHQTPTLFDQHSLNDQPTAVHADTSNPLSFLPLFPPPSQHVNLNTNPAPQPHIPTHQQPLFDQSLNLHANTSNPLHFYHFPLLQNQPQTLQTKLDCHTSSYLLRSLRFFEFQPLNSWEMISW</sequence>
<proteinExistence type="predicted"/>
<reference evidence="1" key="1">
    <citation type="submission" date="2022-02" db="EMBL/GenBank/DDBJ databases">
        <title>Plant Genome Project.</title>
        <authorList>
            <person name="Zhang R.-G."/>
        </authorList>
    </citation>
    <scope>NUCLEOTIDE SEQUENCE</scope>
    <source>
        <strain evidence="1">AT1</strain>
    </source>
</reference>
<keyword evidence="2" id="KW-1185">Reference proteome</keyword>
<accession>A0ACC0LM16</accession>